<evidence type="ECO:0000313" key="3">
    <source>
        <dbReference type="Proteomes" id="UP001333710"/>
    </source>
</evidence>
<evidence type="ECO:0000313" key="2">
    <source>
        <dbReference type="EMBL" id="BDX05181.1"/>
    </source>
</evidence>
<dbReference type="AlphaFoldDB" id="A0AA48HF19"/>
<proteinExistence type="predicted"/>
<protein>
    <submittedName>
        <fullName evidence="2">Uncharacterized protein</fullName>
    </submittedName>
</protein>
<accession>A0AA48HF19</accession>
<feature type="transmembrane region" description="Helical" evidence="1">
    <location>
        <begin position="86"/>
        <end position="105"/>
    </location>
</feature>
<reference evidence="2" key="1">
    <citation type="submission" date="2023-01" db="EMBL/GenBank/DDBJ databases">
        <title>Complete genome sequence of Planctobacterium marinum strain Dej080120_11.</title>
        <authorList>
            <person name="Ueki S."/>
            <person name="Maruyama F."/>
        </authorList>
    </citation>
    <scope>NUCLEOTIDE SEQUENCE</scope>
    <source>
        <strain evidence="2">Dej080120_11</strain>
    </source>
</reference>
<gene>
    <name evidence="2" type="ORF">MACH26_07020</name>
</gene>
<dbReference type="KEGG" id="pmaw:MACH26_07020"/>
<dbReference type="EMBL" id="AP027272">
    <property type="protein sequence ID" value="BDX05181.1"/>
    <property type="molecule type" value="Genomic_DNA"/>
</dbReference>
<name>A0AA48HF19_9ALTE</name>
<keyword evidence="1" id="KW-1133">Transmembrane helix</keyword>
<feature type="transmembrane region" description="Helical" evidence="1">
    <location>
        <begin position="20"/>
        <end position="40"/>
    </location>
</feature>
<sequence length="118" mass="13037">MLHISILLALFNTVIFVRPLFEPVGDYLMVIIVAISFLVGRKAHNIADFAPAMAWLNVPLVLLMTGLLLLQIAYHPALRYGFNKPVTALVTLLVIILLVLIAVFAPGRIKPSHKTPEN</sequence>
<keyword evidence="1" id="KW-0812">Transmembrane</keyword>
<dbReference type="Proteomes" id="UP001333710">
    <property type="component" value="Chromosome"/>
</dbReference>
<keyword evidence="1" id="KW-0472">Membrane</keyword>
<organism evidence="2 3">
    <name type="scientific">Planctobacterium marinum</name>
    <dbReference type="NCBI Taxonomy" id="1631968"/>
    <lineage>
        <taxon>Bacteria</taxon>
        <taxon>Pseudomonadati</taxon>
        <taxon>Pseudomonadota</taxon>
        <taxon>Gammaproteobacteria</taxon>
        <taxon>Alteromonadales</taxon>
        <taxon>Alteromonadaceae</taxon>
        <taxon>Planctobacterium</taxon>
    </lineage>
</organism>
<feature type="transmembrane region" description="Helical" evidence="1">
    <location>
        <begin position="52"/>
        <end position="74"/>
    </location>
</feature>
<evidence type="ECO:0000256" key="1">
    <source>
        <dbReference type="SAM" id="Phobius"/>
    </source>
</evidence>
<keyword evidence="3" id="KW-1185">Reference proteome</keyword>